<feature type="compositionally biased region" description="Basic and acidic residues" evidence="1">
    <location>
        <begin position="1"/>
        <end position="21"/>
    </location>
</feature>
<dbReference type="OrthoDB" id="333022at2759"/>
<protein>
    <submittedName>
        <fullName evidence="3">Putative transmembrane protein</fullName>
    </submittedName>
</protein>
<feature type="region of interest" description="Disordered" evidence="1">
    <location>
        <begin position="1"/>
        <end position="30"/>
    </location>
</feature>
<reference evidence="3 4" key="1">
    <citation type="submission" date="2014-07" db="EMBL/GenBank/DDBJ databases">
        <authorList>
            <person name="Sibley D."/>
            <person name="Venepally P."/>
            <person name="Karamycheva S."/>
            <person name="Hadjithomas M."/>
            <person name="Khan A."/>
            <person name="Brunk B."/>
            <person name="Roos D."/>
            <person name="Caler E."/>
            <person name="Lorenzi H."/>
        </authorList>
    </citation>
    <scope>NUCLEOTIDE SEQUENCE [LARGE SCALE GENOMIC DNA]</scope>
    <source>
        <strain evidence="3 4">FOU</strain>
    </source>
</reference>
<keyword evidence="2" id="KW-1133">Transmembrane helix</keyword>
<evidence type="ECO:0000313" key="3">
    <source>
        <dbReference type="EMBL" id="KFG36600.1"/>
    </source>
</evidence>
<evidence type="ECO:0000256" key="1">
    <source>
        <dbReference type="SAM" id="MobiDB-lite"/>
    </source>
</evidence>
<proteinExistence type="predicted"/>
<organism evidence="3 4">
    <name type="scientific">Toxoplasma gondii FOU</name>
    <dbReference type="NCBI Taxonomy" id="943167"/>
    <lineage>
        <taxon>Eukaryota</taxon>
        <taxon>Sar</taxon>
        <taxon>Alveolata</taxon>
        <taxon>Apicomplexa</taxon>
        <taxon>Conoidasida</taxon>
        <taxon>Coccidia</taxon>
        <taxon>Eucoccidiorida</taxon>
        <taxon>Eimeriorina</taxon>
        <taxon>Sarcocystidae</taxon>
        <taxon>Toxoplasma</taxon>
    </lineage>
</organism>
<feature type="region of interest" description="Disordered" evidence="1">
    <location>
        <begin position="55"/>
        <end position="92"/>
    </location>
</feature>
<comment type="caution">
    <text evidence="3">The sequence shown here is derived from an EMBL/GenBank/DDBJ whole genome shotgun (WGS) entry which is preliminary data.</text>
</comment>
<accession>A0A086JWT2</accession>
<keyword evidence="2" id="KW-0472">Membrane</keyword>
<feature type="transmembrane region" description="Helical" evidence="2">
    <location>
        <begin position="168"/>
        <end position="185"/>
    </location>
</feature>
<sequence>MAVDRYSRKMRETEELHEVRRPYGGPPRQANAVSSFFFRRAQGCKRDVEKQRAFHSYEAETSDVAPPPRLSDRRVGSSKFPPGSQGHPQSICIPPSRIVARSSHRSVKRGARHAAHTSLPNCGYPHADVSYGKRASGFGTKSSSERLAVDQPGSAASPVFTSARRRRLFFLPGAFALIIAMFSVHQSSVSRDSSALSAVFPWSSGLPSALSSPPVSTLGAMAYTLSSDSYNDVFLDLSDGLTRPRETLTVRLRKGRTLNITGFDRSRFEISPANFKQEAYQVRSNLPMVCVTSQLVRLAGFFVFAAPLTDFWAIETPPGAKHPTYIFSWPAGGQHVTLRGGVCVQLHDHKNPNNSIFIIIRPSSSVASKPAFALVAATVLVAVIRSVW</sequence>
<evidence type="ECO:0000313" key="4">
    <source>
        <dbReference type="Proteomes" id="UP000028838"/>
    </source>
</evidence>
<evidence type="ECO:0000256" key="2">
    <source>
        <dbReference type="SAM" id="Phobius"/>
    </source>
</evidence>
<gene>
    <name evidence="3" type="ORF">TGFOU_281910</name>
</gene>
<dbReference type="EMBL" id="AEYH02002641">
    <property type="protein sequence ID" value="KFG36600.1"/>
    <property type="molecule type" value="Genomic_DNA"/>
</dbReference>
<name>A0A086JWT2_TOXGO</name>
<dbReference type="Proteomes" id="UP000028838">
    <property type="component" value="Unassembled WGS sequence"/>
</dbReference>
<dbReference type="AlphaFoldDB" id="A0A086JWT2"/>
<dbReference type="VEuPathDB" id="ToxoDB:TGFOU_281910"/>
<keyword evidence="2 3" id="KW-0812">Transmembrane</keyword>